<gene>
    <name evidence="1" type="ORF">Poly51_40430</name>
</gene>
<sequence>MVFTLGLRHTFVGRQRALALVQFLVIQTPPLRLGRCRKNLPLYATNKMGIRKKGRAKFDFKGRPFVWWIEGDVHLRIASDDKQFIVGYLLIGDSSLLVVHGLEFPGIQNSERPLRLWVPPLSPTPVIGHHVNHILSMCFDGETRPFVGETPEYSAGL</sequence>
<dbReference type="EMBL" id="SJPW01000005">
    <property type="protein sequence ID" value="TWU50750.1"/>
    <property type="molecule type" value="Genomic_DNA"/>
</dbReference>
<dbReference type="AlphaFoldDB" id="A0A5C6ER20"/>
<comment type="caution">
    <text evidence="1">The sequence shown here is derived from an EMBL/GenBank/DDBJ whole genome shotgun (WGS) entry which is preliminary data.</text>
</comment>
<organism evidence="1 2">
    <name type="scientific">Rubripirellula tenax</name>
    <dbReference type="NCBI Taxonomy" id="2528015"/>
    <lineage>
        <taxon>Bacteria</taxon>
        <taxon>Pseudomonadati</taxon>
        <taxon>Planctomycetota</taxon>
        <taxon>Planctomycetia</taxon>
        <taxon>Pirellulales</taxon>
        <taxon>Pirellulaceae</taxon>
        <taxon>Rubripirellula</taxon>
    </lineage>
</organism>
<name>A0A5C6ER20_9BACT</name>
<accession>A0A5C6ER20</accession>
<dbReference type="Proteomes" id="UP000318288">
    <property type="component" value="Unassembled WGS sequence"/>
</dbReference>
<keyword evidence="2" id="KW-1185">Reference proteome</keyword>
<reference evidence="1 2" key="1">
    <citation type="submission" date="2019-02" db="EMBL/GenBank/DDBJ databases">
        <title>Deep-cultivation of Planctomycetes and their phenomic and genomic characterization uncovers novel biology.</title>
        <authorList>
            <person name="Wiegand S."/>
            <person name="Jogler M."/>
            <person name="Boedeker C."/>
            <person name="Pinto D."/>
            <person name="Vollmers J."/>
            <person name="Rivas-Marin E."/>
            <person name="Kohn T."/>
            <person name="Peeters S.H."/>
            <person name="Heuer A."/>
            <person name="Rast P."/>
            <person name="Oberbeckmann S."/>
            <person name="Bunk B."/>
            <person name="Jeske O."/>
            <person name="Meyerdierks A."/>
            <person name="Storesund J.E."/>
            <person name="Kallscheuer N."/>
            <person name="Luecker S."/>
            <person name="Lage O.M."/>
            <person name="Pohl T."/>
            <person name="Merkel B.J."/>
            <person name="Hornburger P."/>
            <person name="Mueller R.-W."/>
            <person name="Bruemmer F."/>
            <person name="Labrenz M."/>
            <person name="Spormann A.M."/>
            <person name="Op Den Camp H."/>
            <person name="Overmann J."/>
            <person name="Amann R."/>
            <person name="Jetten M.S.M."/>
            <person name="Mascher T."/>
            <person name="Medema M.H."/>
            <person name="Devos D.P."/>
            <person name="Kaster A.-K."/>
            <person name="Ovreas L."/>
            <person name="Rohde M."/>
            <person name="Galperin M.Y."/>
            <person name="Jogler C."/>
        </authorList>
    </citation>
    <scope>NUCLEOTIDE SEQUENCE [LARGE SCALE GENOMIC DNA]</scope>
    <source>
        <strain evidence="1 2">Poly51</strain>
    </source>
</reference>
<evidence type="ECO:0000313" key="2">
    <source>
        <dbReference type="Proteomes" id="UP000318288"/>
    </source>
</evidence>
<protein>
    <submittedName>
        <fullName evidence="1">Uncharacterized protein</fullName>
    </submittedName>
</protein>
<proteinExistence type="predicted"/>
<evidence type="ECO:0000313" key="1">
    <source>
        <dbReference type="EMBL" id="TWU50750.1"/>
    </source>
</evidence>